<feature type="transmembrane region" description="Helical" evidence="2">
    <location>
        <begin position="89"/>
        <end position="112"/>
    </location>
</feature>
<feature type="compositionally biased region" description="Basic and acidic residues" evidence="1">
    <location>
        <begin position="1"/>
        <end position="10"/>
    </location>
</feature>
<sequence>MGKPRREPYVKRPSPLGKVHLTRPISQAPPTAAGDPIFWKRFSVAVREAENADLEGGRNDSTSTIELRKRSDPNDWLAQQHQKKRNCRYVCMVITLLVVALVTGAAIVGWWFTQGPGRK</sequence>
<dbReference type="InParanoid" id="K1WLA8"/>
<gene>
    <name evidence="3" type="ORF">MBM_08334</name>
</gene>
<dbReference type="RefSeq" id="XP_007296223.1">
    <property type="nucleotide sequence ID" value="XM_007296161.1"/>
</dbReference>
<name>K1WLA8_MARBU</name>
<keyword evidence="4" id="KW-1185">Reference proteome</keyword>
<dbReference type="OrthoDB" id="5353310at2759"/>
<dbReference type="KEGG" id="mbe:MBM_08334"/>
<proteinExistence type="predicted"/>
<accession>K1WLA8</accession>
<dbReference type="AlphaFoldDB" id="K1WLA8"/>
<reference evidence="3 4" key="1">
    <citation type="journal article" date="2012" name="BMC Genomics">
        <title>Sequencing the genome of Marssonina brunnea reveals fungus-poplar co-evolution.</title>
        <authorList>
            <person name="Zhu S."/>
            <person name="Cao Y.-Z."/>
            <person name="Jiang C."/>
            <person name="Tan B.-Y."/>
            <person name="Wang Z."/>
            <person name="Feng S."/>
            <person name="Zhang L."/>
            <person name="Su X.-H."/>
            <person name="Brejova B."/>
            <person name="Vinar T."/>
            <person name="Xu M."/>
            <person name="Wang M.-X."/>
            <person name="Zhang S.-G."/>
            <person name="Huang M.-R."/>
            <person name="Wu R."/>
            <person name="Zhou Y."/>
        </authorList>
    </citation>
    <scope>NUCLEOTIDE SEQUENCE [LARGE SCALE GENOMIC DNA]</scope>
    <source>
        <strain evidence="3 4">MB_m1</strain>
    </source>
</reference>
<protein>
    <submittedName>
        <fullName evidence="3">Uncharacterized protein</fullName>
    </submittedName>
</protein>
<organism evidence="3 4">
    <name type="scientific">Marssonina brunnea f. sp. multigermtubi (strain MB_m1)</name>
    <name type="common">Marssonina leaf spot fungus</name>
    <dbReference type="NCBI Taxonomy" id="1072389"/>
    <lineage>
        <taxon>Eukaryota</taxon>
        <taxon>Fungi</taxon>
        <taxon>Dikarya</taxon>
        <taxon>Ascomycota</taxon>
        <taxon>Pezizomycotina</taxon>
        <taxon>Leotiomycetes</taxon>
        <taxon>Helotiales</taxon>
        <taxon>Drepanopezizaceae</taxon>
        <taxon>Drepanopeziza</taxon>
    </lineage>
</organism>
<evidence type="ECO:0000256" key="2">
    <source>
        <dbReference type="SAM" id="Phobius"/>
    </source>
</evidence>
<evidence type="ECO:0000256" key="1">
    <source>
        <dbReference type="SAM" id="MobiDB-lite"/>
    </source>
</evidence>
<evidence type="ECO:0000313" key="3">
    <source>
        <dbReference type="EMBL" id="EKD13616.1"/>
    </source>
</evidence>
<feature type="region of interest" description="Disordered" evidence="1">
    <location>
        <begin position="1"/>
        <end position="28"/>
    </location>
</feature>
<dbReference type="OMA" id="YFTGRIH"/>
<dbReference type="GeneID" id="18764269"/>
<keyword evidence="2" id="KW-1133">Transmembrane helix</keyword>
<dbReference type="EMBL" id="JH921449">
    <property type="protein sequence ID" value="EKD13616.1"/>
    <property type="molecule type" value="Genomic_DNA"/>
</dbReference>
<dbReference type="HOGENOM" id="CLU_143007_0_0_1"/>
<keyword evidence="2" id="KW-0812">Transmembrane</keyword>
<evidence type="ECO:0000313" key="4">
    <source>
        <dbReference type="Proteomes" id="UP000006753"/>
    </source>
</evidence>
<dbReference type="Proteomes" id="UP000006753">
    <property type="component" value="Unassembled WGS sequence"/>
</dbReference>
<keyword evidence="2" id="KW-0472">Membrane</keyword>
<dbReference type="eggNOG" id="ENOG502SXFP">
    <property type="taxonomic scope" value="Eukaryota"/>
</dbReference>